<keyword evidence="12" id="KW-0479">Metal-binding</keyword>
<evidence type="ECO:0000256" key="12">
    <source>
        <dbReference type="PIRSR" id="PIRSR602077-1"/>
    </source>
</evidence>
<keyword evidence="2" id="KW-0813">Transport</keyword>
<evidence type="ECO:0000256" key="1">
    <source>
        <dbReference type="ARBA" id="ARBA00004141"/>
    </source>
</evidence>
<comment type="similarity">
    <text evidence="14">Belongs to the calcium channel alpha-1 subunit (TC 1.A.1.11) family.</text>
</comment>
<evidence type="ECO:0000256" key="8">
    <source>
        <dbReference type="ARBA" id="ARBA00022989"/>
    </source>
</evidence>
<dbReference type="InterPro" id="IPR002077">
    <property type="entry name" value="VDCCAlpha1"/>
</dbReference>
<dbReference type="PRINTS" id="PR00167">
    <property type="entry name" value="CACHANNEL"/>
</dbReference>
<dbReference type="PANTHER" id="PTHR45628">
    <property type="entry name" value="VOLTAGE-DEPENDENT CALCIUM CHANNEL TYPE A SUBUNIT ALPHA-1"/>
    <property type="match status" value="1"/>
</dbReference>
<feature type="transmembrane region" description="Helical" evidence="15">
    <location>
        <begin position="46"/>
        <end position="69"/>
    </location>
</feature>
<evidence type="ECO:0000256" key="5">
    <source>
        <dbReference type="ARBA" id="ARBA00022692"/>
    </source>
</evidence>
<keyword evidence="6 12" id="KW-0106">Calcium</keyword>
<evidence type="ECO:0000256" key="15">
    <source>
        <dbReference type="SAM" id="Phobius"/>
    </source>
</evidence>
<organism evidence="17 18">
    <name type="scientific">Silurus asotus</name>
    <name type="common">Amur catfish</name>
    <name type="synonym">Parasilurus asotus</name>
    <dbReference type="NCBI Taxonomy" id="30991"/>
    <lineage>
        <taxon>Eukaryota</taxon>
        <taxon>Metazoa</taxon>
        <taxon>Chordata</taxon>
        <taxon>Craniata</taxon>
        <taxon>Vertebrata</taxon>
        <taxon>Euteleostomi</taxon>
        <taxon>Actinopterygii</taxon>
        <taxon>Neopterygii</taxon>
        <taxon>Teleostei</taxon>
        <taxon>Ostariophysi</taxon>
        <taxon>Siluriformes</taxon>
        <taxon>Siluridae</taxon>
        <taxon>Silurus</taxon>
    </lineage>
</organism>
<evidence type="ECO:0000256" key="9">
    <source>
        <dbReference type="ARBA" id="ARBA00023065"/>
    </source>
</evidence>
<reference evidence="17" key="1">
    <citation type="submission" date="2018-07" db="EMBL/GenBank/DDBJ databases">
        <title>Comparative genomics of catfishes provides insights into carnivory and benthic adaptation.</title>
        <authorList>
            <person name="Zhang Y."/>
            <person name="Wang D."/>
            <person name="Peng Z."/>
            <person name="Zheng S."/>
            <person name="Shao F."/>
            <person name="Tao W."/>
        </authorList>
    </citation>
    <scope>NUCLEOTIDE SEQUENCE</scope>
    <source>
        <strain evidence="17">Chongqing</strain>
    </source>
</reference>
<evidence type="ECO:0000256" key="14">
    <source>
        <dbReference type="RuleBase" id="RU003808"/>
    </source>
</evidence>
<name>A0AAD5ABX3_SILAS</name>
<evidence type="ECO:0000256" key="3">
    <source>
        <dbReference type="ARBA" id="ARBA00022568"/>
    </source>
</evidence>
<keyword evidence="10 15" id="KW-0472">Membrane</keyword>
<comment type="caution">
    <text evidence="17">The sequence shown here is derived from an EMBL/GenBank/DDBJ whole genome shotgun (WGS) entry which is preliminary data.</text>
</comment>
<dbReference type="GO" id="GO:0098703">
    <property type="term" value="P:calcium ion import across plasma membrane"/>
    <property type="evidence" value="ECO:0007669"/>
    <property type="project" value="TreeGrafter"/>
</dbReference>
<dbReference type="Proteomes" id="UP001205998">
    <property type="component" value="Unassembled WGS sequence"/>
</dbReference>
<keyword evidence="5 15" id="KW-0812">Transmembrane</keyword>
<keyword evidence="18" id="KW-1185">Reference proteome</keyword>
<dbReference type="GO" id="GO:0046872">
    <property type="term" value="F:metal ion binding"/>
    <property type="evidence" value="ECO:0007669"/>
    <property type="project" value="UniProtKB-KW"/>
</dbReference>
<dbReference type="SUPFAM" id="SSF81324">
    <property type="entry name" value="Voltage-gated potassium channels"/>
    <property type="match status" value="1"/>
</dbReference>
<keyword evidence="9" id="KW-0406">Ion transport</keyword>
<protein>
    <submittedName>
        <fullName evidence="17">Voltage-dependent L-type calcium channel subunit alpha-1D</fullName>
    </submittedName>
</protein>
<dbReference type="GO" id="GO:0005891">
    <property type="term" value="C:voltage-gated calcium channel complex"/>
    <property type="evidence" value="ECO:0007669"/>
    <property type="project" value="InterPro"/>
</dbReference>
<dbReference type="GO" id="GO:0008331">
    <property type="term" value="F:high voltage-gated calcium channel activity"/>
    <property type="evidence" value="ECO:0007669"/>
    <property type="project" value="TreeGrafter"/>
</dbReference>
<keyword evidence="3 14" id="KW-0109">Calcium transport</keyword>
<evidence type="ECO:0000313" key="17">
    <source>
        <dbReference type="EMBL" id="KAI5613396.1"/>
    </source>
</evidence>
<feature type="glycosylation site" description="N-linked (GlcNAc...) asparagine" evidence="13">
    <location>
        <position position="104"/>
    </location>
</feature>
<dbReference type="InterPro" id="IPR050599">
    <property type="entry name" value="VDCC_alpha-1_subunit"/>
</dbReference>
<dbReference type="Pfam" id="PF00520">
    <property type="entry name" value="Ion_trans"/>
    <property type="match status" value="1"/>
</dbReference>
<keyword evidence="11" id="KW-0407">Ion channel</keyword>
<evidence type="ECO:0000256" key="10">
    <source>
        <dbReference type="ARBA" id="ARBA00023136"/>
    </source>
</evidence>
<evidence type="ECO:0000313" key="18">
    <source>
        <dbReference type="Proteomes" id="UP001205998"/>
    </source>
</evidence>
<sequence length="162" mass="17896">MVLPPTSSIHKDGATQLYKIPLNEVTLNFKGLQVVLNSIIKAMVPLLHIALLVLFVIIIYAIIGLELFIGKMHATCYMNGTRTLAEEDPSPCALSGHGRKCTVNGSTCRDGWQGPNNGITNFDNFLFAMLTVFQCITMEGWTEVLYWVNNCSTLESLHTAHP</sequence>
<dbReference type="EMBL" id="MU563127">
    <property type="protein sequence ID" value="KAI5613396.1"/>
    <property type="molecule type" value="Genomic_DNA"/>
</dbReference>
<dbReference type="InterPro" id="IPR005821">
    <property type="entry name" value="Ion_trans_dom"/>
</dbReference>
<evidence type="ECO:0000256" key="13">
    <source>
        <dbReference type="PIRSR" id="PIRSR602077-3"/>
    </source>
</evidence>
<comment type="subcellular location">
    <subcellularLocation>
        <location evidence="1 14">Membrane</location>
        <topology evidence="1 14">Multi-pass membrane protein</topology>
    </subcellularLocation>
</comment>
<keyword evidence="8 15" id="KW-1133">Transmembrane helix</keyword>
<proteinExistence type="inferred from homology"/>
<dbReference type="Gene3D" id="1.10.287.70">
    <property type="match status" value="1"/>
</dbReference>
<evidence type="ECO:0000256" key="11">
    <source>
        <dbReference type="ARBA" id="ARBA00023303"/>
    </source>
</evidence>
<evidence type="ECO:0000256" key="4">
    <source>
        <dbReference type="ARBA" id="ARBA00022673"/>
    </source>
</evidence>
<keyword evidence="7 14" id="KW-0851">Voltage-gated channel</keyword>
<evidence type="ECO:0000256" key="6">
    <source>
        <dbReference type="ARBA" id="ARBA00022837"/>
    </source>
</evidence>
<dbReference type="PANTHER" id="PTHR45628:SF11">
    <property type="entry name" value="VOLTAGE-DEPENDENT L-TYPE CALCIUM CHANNEL SUBUNIT ALPHA-1D"/>
    <property type="match status" value="1"/>
</dbReference>
<gene>
    <name evidence="17" type="ORF">C0J50_9206</name>
</gene>
<evidence type="ECO:0000256" key="7">
    <source>
        <dbReference type="ARBA" id="ARBA00022882"/>
    </source>
</evidence>
<accession>A0AAD5ABX3</accession>
<keyword evidence="13" id="KW-0325">Glycoprotein</keyword>
<evidence type="ECO:0000256" key="2">
    <source>
        <dbReference type="ARBA" id="ARBA00022448"/>
    </source>
</evidence>
<feature type="domain" description="Ion transport" evidence="16">
    <location>
        <begin position="28"/>
        <end position="149"/>
    </location>
</feature>
<evidence type="ECO:0000259" key="16">
    <source>
        <dbReference type="Pfam" id="PF00520"/>
    </source>
</evidence>
<dbReference type="AlphaFoldDB" id="A0AAD5ABX3"/>
<keyword evidence="4 14" id="KW-0107">Calcium channel</keyword>
<feature type="binding site" evidence="12">
    <location>
        <position position="139"/>
    </location>
    <ligand>
        <name>Ca(2+)</name>
        <dbReference type="ChEBI" id="CHEBI:29108"/>
    </ligand>
</feature>